<dbReference type="VEuPathDB" id="CryptoDB:Cvel_25123"/>
<protein>
    <submittedName>
        <fullName evidence="1">Uncharacterized protein</fullName>
    </submittedName>
</protein>
<organism evidence="1">
    <name type="scientific">Chromera velia CCMP2878</name>
    <dbReference type="NCBI Taxonomy" id="1169474"/>
    <lineage>
        <taxon>Eukaryota</taxon>
        <taxon>Sar</taxon>
        <taxon>Alveolata</taxon>
        <taxon>Colpodellida</taxon>
        <taxon>Chromeraceae</taxon>
        <taxon>Chromera</taxon>
    </lineage>
</organism>
<dbReference type="EMBL" id="CDMZ01001990">
    <property type="protein sequence ID" value="CEM40191.1"/>
    <property type="molecule type" value="Genomic_DNA"/>
</dbReference>
<name>A0A0G4H8I6_9ALVE</name>
<evidence type="ECO:0000313" key="1">
    <source>
        <dbReference type="EMBL" id="CEM40191.1"/>
    </source>
</evidence>
<proteinExistence type="predicted"/>
<sequence>MVLTQTEPNVDCCSSVKKGSDPIVLVLNGGDKFSLDPLLLQSADPASFTGMIPFMRRNASNEVEIKRDPKLFPWVLESISGTLASSTLLHTAATLTQAEMGAVLDELDFYDLPLGREVFATEILRNRLASVGMWDEKEKRILPKHSSEIGDLEIDILSAFLAINLPSNQFVTQALASERLDPLLDDSGIESADAVDMLEERGYLLRSGEKGQAEAKFVRAPSRGRAIFPQLTLKTVYGS</sequence>
<reference evidence="1" key="1">
    <citation type="submission" date="2014-11" db="EMBL/GenBank/DDBJ databases">
        <authorList>
            <person name="Otto D Thomas"/>
            <person name="Naeem Raeece"/>
        </authorList>
    </citation>
    <scope>NUCLEOTIDE SEQUENCE</scope>
</reference>
<gene>
    <name evidence="1" type="ORF">Cvel_25123</name>
</gene>
<dbReference type="AlphaFoldDB" id="A0A0G4H8I6"/>
<accession>A0A0G4H8I6</accession>